<keyword evidence="10" id="KW-1185">Reference proteome</keyword>
<dbReference type="PANTHER" id="PTHR22726:SF1">
    <property type="entry name" value="METALLOENDOPEPTIDASE OMA1, MITOCHONDRIAL"/>
    <property type="match status" value="1"/>
</dbReference>
<evidence type="ECO:0000256" key="3">
    <source>
        <dbReference type="ARBA" id="ARBA00022801"/>
    </source>
</evidence>
<evidence type="ECO:0000259" key="8">
    <source>
        <dbReference type="Pfam" id="PF01435"/>
    </source>
</evidence>
<dbReference type="EMBL" id="RWGY01000011">
    <property type="protein sequence ID" value="TVU28420.1"/>
    <property type="molecule type" value="Genomic_DNA"/>
</dbReference>
<dbReference type="GO" id="GO:0046872">
    <property type="term" value="F:metal ion binding"/>
    <property type="evidence" value="ECO:0007669"/>
    <property type="project" value="UniProtKB-KW"/>
</dbReference>
<keyword evidence="3 6" id="KW-0378">Hydrolase</keyword>
<dbReference type="AlphaFoldDB" id="A0A5J9UZD0"/>
<dbReference type="GO" id="GO:0016020">
    <property type="term" value="C:membrane"/>
    <property type="evidence" value="ECO:0007669"/>
    <property type="project" value="TreeGrafter"/>
</dbReference>
<name>A0A5J9UZD0_9POAL</name>
<proteinExistence type="inferred from homology"/>
<comment type="cofactor">
    <cofactor evidence="6">
        <name>Zn(2+)</name>
        <dbReference type="ChEBI" id="CHEBI:29105"/>
    </cofactor>
    <text evidence="6">Binds 1 zinc ion per subunit.</text>
</comment>
<accession>A0A5J9UZD0</accession>
<dbReference type="InterPro" id="IPR001915">
    <property type="entry name" value="Peptidase_M48"/>
</dbReference>
<keyword evidence="2" id="KW-0479">Metal-binding</keyword>
<evidence type="ECO:0000256" key="4">
    <source>
        <dbReference type="ARBA" id="ARBA00022833"/>
    </source>
</evidence>
<evidence type="ECO:0000313" key="10">
    <source>
        <dbReference type="Proteomes" id="UP000324897"/>
    </source>
</evidence>
<keyword evidence="5 6" id="KW-0482">Metalloprotease</keyword>
<reference evidence="9 10" key="1">
    <citation type="journal article" date="2019" name="Sci. Rep.">
        <title>A high-quality genome of Eragrostis curvula grass provides insights into Poaceae evolution and supports new strategies to enhance forage quality.</title>
        <authorList>
            <person name="Carballo J."/>
            <person name="Santos B.A.C.M."/>
            <person name="Zappacosta D."/>
            <person name="Garbus I."/>
            <person name="Selva J.P."/>
            <person name="Gallo C.A."/>
            <person name="Diaz A."/>
            <person name="Albertini E."/>
            <person name="Caccamo M."/>
            <person name="Echenique V."/>
        </authorList>
    </citation>
    <scope>NUCLEOTIDE SEQUENCE [LARGE SCALE GENOMIC DNA]</scope>
    <source>
        <strain evidence="10">cv. Victoria</strain>
        <tissue evidence="9">Leaf</tissue>
    </source>
</reference>
<dbReference type="Pfam" id="PF01435">
    <property type="entry name" value="Peptidase_M48"/>
    <property type="match status" value="1"/>
</dbReference>
<dbReference type="Gramene" id="TVU28420">
    <property type="protein sequence ID" value="TVU28420"/>
    <property type="gene ID" value="EJB05_19937"/>
</dbReference>
<feature type="region of interest" description="Disordered" evidence="7">
    <location>
        <begin position="194"/>
        <end position="213"/>
    </location>
</feature>
<gene>
    <name evidence="9" type="ORF">EJB05_19937</name>
</gene>
<organism evidence="9 10">
    <name type="scientific">Eragrostis curvula</name>
    <name type="common">weeping love grass</name>
    <dbReference type="NCBI Taxonomy" id="38414"/>
    <lineage>
        <taxon>Eukaryota</taxon>
        <taxon>Viridiplantae</taxon>
        <taxon>Streptophyta</taxon>
        <taxon>Embryophyta</taxon>
        <taxon>Tracheophyta</taxon>
        <taxon>Spermatophyta</taxon>
        <taxon>Magnoliopsida</taxon>
        <taxon>Liliopsida</taxon>
        <taxon>Poales</taxon>
        <taxon>Poaceae</taxon>
        <taxon>PACMAD clade</taxon>
        <taxon>Chloridoideae</taxon>
        <taxon>Eragrostideae</taxon>
        <taxon>Eragrostidinae</taxon>
        <taxon>Eragrostis</taxon>
    </lineage>
</organism>
<evidence type="ECO:0000256" key="5">
    <source>
        <dbReference type="ARBA" id="ARBA00023049"/>
    </source>
</evidence>
<feature type="domain" description="Peptidase M48" evidence="8">
    <location>
        <begin position="221"/>
        <end position="281"/>
    </location>
</feature>
<feature type="region of interest" description="Disordered" evidence="7">
    <location>
        <begin position="1"/>
        <end position="34"/>
    </location>
</feature>
<comment type="caution">
    <text evidence="9">The sequence shown here is derived from an EMBL/GenBank/DDBJ whole genome shotgun (WGS) entry which is preliminary data.</text>
</comment>
<dbReference type="OrthoDB" id="1744618at2759"/>
<protein>
    <recommendedName>
        <fullName evidence="8">Peptidase M48 domain-containing protein</fullName>
    </recommendedName>
</protein>
<dbReference type="PANTHER" id="PTHR22726">
    <property type="entry name" value="METALLOENDOPEPTIDASE OMA1"/>
    <property type="match status" value="1"/>
</dbReference>
<dbReference type="Proteomes" id="UP000324897">
    <property type="component" value="Chromosome 1"/>
</dbReference>
<dbReference type="Gene3D" id="3.30.2010.10">
    <property type="entry name" value="Metalloproteases ('zincins'), catalytic domain"/>
    <property type="match status" value="1"/>
</dbReference>
<evidence type="ECO:0000256" key="2">
    <source>
        <dbReference type="ARBA" id="ARBA00022723"/>
    </source>
</evidence>
<dbReference type="GO" id="GO:0004222">
    <property type="term" value="F:metalloendopeptidase activity"/>
    <property type="evidence" value="ECO:0007669"/>
    <property type="project" value="InterPro"/>
</dbReference>
<evidence type="ECO:0000256" key="7">
    <source>
        <dbReference type="SAM" id="MobiDB-lite"/>
    </source>
</evidence>
<feature type="compositionally biased region" description="Low complexity" evidence="7">
    <location>
        <begin position="1"/>
        <end position="17"/>
    </location>
</feature>
<comment type="similarity">
    <text evidence="6">Belongs to the peptidase M48 family.</text>
</comment>
<feature type="non-terminal residue" evidence="9">
    <location>
        <position position="1"/>
    </location>
</feature>
<keyword evidence="1 6" id="KW-0645">Protease</keyword>
<evidence type="ECO:0000256" key="1">
    <source>
        <dbReference type="ARBA" id="ARBA00022670"/>
    </source>
</evidence>
<evidence type="ECO:0000256" key="6">
    <source>
        <dbReference type="RuleBase" id="RU003983"/>
    </source>
</evidence>
<evidence type="ECO:0000313" key="9">
    <source>
        <dbReference type="EMBL" id="TVU28420.1"/>
    </source>
</evidence>
<dbReference type="InterPro" id="IPR051156">
    <property type="entry name" value="Mito/Outer_Membr_Metalloprot"/>
</dbReference>
<dbReference type="GO" id="GO:0051603">
    <property type="term" value="P:proteolysis involved in protein catabolic process"/>
    <property type="evidence" value="ECO:0007669"/>
    <property type="project" value="TreeGrafter"/>
</dbReference>
<keyword evidence="4 6" id="KW-0862">Zinc</keyword>
<sequence>MNCLRNSRSALSRLLPRGEPTTVSAPRPLPAQAPPARYYHYASRLPRGNAASRPPPQVPSHRYFFTSPWVKKGATRSRGGSRWYHDSRKVTSAVLIAGGGAVSIYLGNLEAVPYTNRARFTVLSRNRERQVGEAVFALVKKWLGPTVLPPHHPVSLRVRRIASGVVRAAHTGSQRREAGAVILGRFARKDAGAGAAAQRDDESRNGAEGLGAQPQTSGLLDGWEVIVVRSNLVSAMCMPGGKILVTTGLLHICRTDAEIAAVLGHEVGHAIARHSAEGYTRGMWLFILNAIICIDFVFCVAHCD</sequence>